<dbReference type="Gene3D" id="3.10.520.10">
    <property type="entry name" value="ApbE-like domains"/>
    <property type="match status" value="1"/>
</dbReference>
<dbReference type="PIRSF" id="PIRSF006268">
    <property type="entry name" value="ApbE"/>
    <property type="match status" value="1"/>
</dbReference>
<evidence type="ECO:0000313" key="12">
    <source>
        <dbReference type="EMBL" id="MDY0744488.1"/>
    </source>
</evidence>
<keyword evidence="6 11" id="KW-0479">Metal-binding</keyword>
<evidence type="ECO:0000256" key="8">
    <source>
        <dbReference type="ARBA" id="ARBA00022842"/>
    </source>
</evidence>
<comment type="caution">
    <text evidence="12">The sequence shown here is derived from an EMBL/GenBank/DDBJ whole genome shotgun (WGS) entry which is preliminary data.</text>
</comment>
<keyword evidence="13" id="KW-1185">Reference proteome</keyword>
<gene>
    <name evidence="12" type="ORF">SNE35_08220</name>
</gene>
<protein>
    <recommendedName>
        <fullName evidence="3 11">FAD:protein FMN transferase</fullName>
        <ecNumber evidence="2 11">2.7.1.180</ecNumber>
    </recommendedName>
    <alternativeName>
        <fullName evidence="9 11">Flavin transferase</fullName>
    </alternativeName>
</protein>
<evidence type="ECO:0000256" key="1">
    <source>
        <dbReference type="ARBA" id="ARBA00001946"/>
    </source>
</evidence>
<comment type="similarity">
    <text evidence="11">Belongs to the ApbE family.</text>
</comment>
<dbReference type="InterPro" id="IPR003374">
    <property type="entry name" value="ApbE-like_sf"/>
</dbReference>
<dbReference type="InterPro" id="IPR024932">
    <property type="entry name" value="ApbE"/>
</dbReference>
<keyword evidence="5 11" id="KW-0808">Transferase</keyword>
<comment type="catalytic activity">
    <reaction evidence="10 11">
        <text>L-threonyl-[protein] + FAD = FMN-L-threonyl-[protein] + AMP + H(+)</text>
        <dbReference type="Rhea" id="RHEA:36847"/>
        <dbReference type="Rhea" id="RHEA-COMP:11060"/>
        <dbReference type="Rhea" id="RHEA-COMP:11061"/>
        <dbReference type="ChEBI" id="CHEBI:15378"/>
        <dbReference type="ChEBI" id="CHEBI:30013"/>
        <dbReference type="ChEBI" id="CHEBI:57692"/>
        <dbReference type="ChEBI" id="CHEBI:74257"/>
        <dbReference type="ChEBI" id="CHEBI:456215"/>
        <dbReference type="EC" id="2.7.1.180"/>
    </reaction>
</comment>
<dbReference type="RefSeq" id="WP_320422409.1">
    <property type="nucleotide sequence ID" value="NZ_JAXCLA010000003.1"/>
</dbReference>
<dbReference type="EMBL" id="JAXCLA010000003">
    <property type="protein sequence ID" value="MDY0744488.1"/>
    <property type="molecule type" value="Genomic_DNA"/>
</dbReference>
<evidence type="ECO:0000256" key="11">
    <source>
        <dbReference type="PIRNR" id="PIRNR006268"/>
    </source>
</evidence>
<organism evidence="12 13">
    <name type="scientific">Roseateles agri</name>
    <dbReference type="NCBI Taxonomy" id="3098619"/>
    <lineage>
        <taxon>Bacteria</taxon>
        <taxon>Pseudomonadati</taxon>
        <taxon>Pseudomonadota</taxon>
        <taxon>Betaproteobacteria</taxon>
        <taxon>Burkholderiales</taxon>
        <taxon>Sphaerotilaceae</taxon>
        <taxon>Roseateles</taxon>
    </lineage>
</organism>
<dbReference type="EC" id="2.7.1.180" evidence="2 11"/>
<evidence type="ECO:0000256" key="7">
    <source>
        <dbReference type="ARBA" id="ARBA00022827"/>
    </source>
</evidence>
<evidence type="ECO:0000256" key="4">
    <source>
        <dbReference type="ARBA" id="ARBA00022630"/>
    </source>
</evidence>
<comment type="cofactor">
    <cofactor evidence="1">
        <name>Mg(2+)</name>
        <dbReference type="ChEBI" id="CHEBI:18420"/>
    </cofactor>
</comment>
<dbReference type="SUPFAM" id="SSF143631">
    <property type="entry name" value="ApbE-like"/>
    <property type="match status" value="1"/>
</dbReference>
<keyword evidence="4 11" id="KW-0285">Flavoprotein</keyword>
<evidence type="ECO:0000256" key="3">
    <source>
        <dbReference type="ARBA" id="ARBA00016337"/>
    </source>
</evidence>
<keyword evidence="7 11" id="KW-0274">FAD</keyword>
<reference evidence="12 13" key="1">
    <citation type="submission" date="2023-11" db="EMBL/GenBank/DDBJ databases">
        <title>Paucibacter sp. nov., isolated from fresh soil in Korea.</title>
        <authorList>
            <person name="Le N.T.T."/>
        </authorList>
    </citation>
    <scope>NUCLEOTIDE SEQUENCE [LARGE SCALE GENOMIC DNA]</scope>
    <source>
        <strain evidence="12 13">R3-3</strain>
    </source>
</reference>
<evidence type="ECO:0000313" key="13">
    <source>
        <dbReference type="Proteomes" id="UP001285263"/>
    </source>
</evidence>
<dbReference type="Proteomes" id="UP001285263">
    <property type="component" value="Unassembled WGS sequence"/>
</dbReference>
<dbReference type="Pfam" id="PF02424">
    <property type="entry name" value="ApbE"/>
    <property type="match status" value="1"/>
</dbReference>
<dbReference type="PANTHER" id="PTHR30040:SF2">
    <property type="entry name" value="FAD:PROTEIN FMN TRANSFERASE"/>
    <property type="match status" value="1"/>
</dbReference>
<keyword evidence="8 11" id="KW-0460">Magnesium</keyword>
<dbReference type="GO" id="GO:0016740">
    <property type="term" value="F:transferase activity"/>
    <property type="evidence" value="ECO:0007669"/>
    <property type="project" value="UniProtKB-KW"/>
</dbReference>
<dbReference type="PANTHER" id="PTHR30040">
    <property type="entry name" value="THIAMINE BIOSYNTHESIS LIPOPROTEIN APBE"/>
    <property type="match status" value="1"/>
</dbReference>
<sequence length="326" mass="34517">MSSAVARVLVPLEIRGTPPPWDQSVHALQGDTMGTTWSVRFAAPAGLRLGAIEAAITRALDAVIDEMSHWEPDSRLSIFNRAAAGTRHALPAGFATVMQAALQIAEACGGAFDPCMGEVVRRWGFGPPGAIDEGTVRRDWRALELDGRGLLQPGGLRLDLSAIAKGHAVDRVTQVLEDLGITDHLAEVGGELRGTGLKPDGQPWWVDIEAPATDAGLAPLRIALHGLSIATSGDYRRYRIDDGGRRLSHSIDPRSGAPIAHGLASVSVVHESAMWADGWSTALMVLGLDEGLALARARGLAAHFVQRTEGGGFAERFSPAMEALLS</sequence>
<accession>A0ABU5DDY1</accession>
<evidence type="ECO:0000256" key="6">
    <source>
        <dbReference type="ARBA" id="ARBA00022723"/>
    </source>
</evidence>
<evidence type="ECO:0000256" key="10">
    <source>
        <dbReference type="ARBA" id="ARBA00048540"/>
    </source>
</evidence>
<evidence type="ECO:0000256" key="2">
    <source>
        <dbReference type="ARBA" id="ARBA00011955"/>
    </source>
</evidence>
<name>A0ABU5DDY1_9BURK</name>
<proteinExistence type="inferred from homology"/>
<evidence type="ECO:0000256" key="5">
    <source>
        <dbReference type="ARBA" id="ARBA00022679"/>
    </source>
</evidence>
<evidence type="ECO:0000256" key="9">
    <source>
        <dbReference type="ARBA" id="ARBA00031306"/>
    </source>
</evidence>